<gene>
    <name evidence="3" type="ORF">BUZ57_11625</name>
</gene>
<proteinExistence type="predicted"/>
<feature type="transmembrane region" description="Helical" evidence="1">
    <location>
        <begin position="85"/>
        <end position="109"/>
    </location>
</feature>
<evidence type="ECO:0000256" key="1">
    <source>
        <dbReference type="SAM" id="Phobius"/>
    </source>
</evidence>
<dbReference type="Pfam" id="PF02517">
    <property type="entry name" value="Rce1-like"/>
    <property type="match status" value="1"/>
</dbReference>
<name>A0A0A8HNG0_STAHY</name>
<sequence length="250" mass="28434">MNRILVSVLTVALYLIAQFAPAILNKLNLLPSTTHQLDEMKQLIHIQLIGFVIVAILIIVMQFFVRNPLQLESGKKEPKRYIIPWILAGLGIVFIAQIIVNVISVFLLGNNHASENTLRLIKIARQMPIFFLLITFIGPLLEEFVFRKVLFGELFQIIKGSRAFRFIIASVISSTIFAVAHMDFSHFLPYFVMGIIFSGFYCYTKRLSVAIGIHMAQNGIVALIQFSLPEKLVEQSLKQTQFIYHLITLL</sequence>
<dbReference type="GO" id="GO:0080120">
    <property type="term" value="P:CAAX-box protein maturation"/>
    <property type="evidence" value="ECO:0007669"/>
    <property type="project" value="UniProtKB-ARBA"/>
</dbReference>
<comment type="caution">
    <text evidence="3">The sequence shown here is derived from an EMBL/GenBank/DDBJ whole genome shotgun (WGS) entry which is preliminary data.</text>
</comment>
<dbReference type="NCBIfam" id="NF046050">
    <property type="entry name" value="CPBP_fam_MroQ"/>
    <property type="match status" value="1"/>
</dbReference>
<feature type="transmembrane region" description="Helical" evidence="1">
    <location>
        <begin position="163"/>
        <end position="181"/>
    </location>
</feature>
<accession>A0A0A8HNG0</accession>
<keyword evidence="3" id="KW-0378">Hydrolase</keyword>
<evidence type="ECO:0000259" key="2">
    <source>
        <dbReference type="Pfam" id="PF02517"/>
    </source>
</evidence>
<reference evidence="3 4" key="1">
    <citation type="journal article" date="2016" name="Front. Microbiol.">
        <title>Comprehensive Phylogenetic Analysis of Bovine Non-aureus Staphylococci Species Based on Whole-Genome Sequencing.</title>
        <authorList>
            <person name="Naushad S."/>
            <person name="Barkema H.W."/>
            <person name="Luby C."/>
            <person name="Condas L.A."/>
            <person name="Nobrega D.B."/>
            <person name="Carson D.A."/>
            <person name="De Buck J."/>
        </authorList>
    </citation>
    <scope>NUCLEOTIDE SEQUENCE [LARGE SCALE GENOMIC DNA]</scope>
    <source>
        <strain evidence="3 4">SNUC 5959</strain>
    </source>
</reference>
<organism evidence="3 4">
    <name type="scientific">Staphylococcus hyicus</name>
    <dbReference type="NCBI Taxonomy" id="1284"/>
    <lineage>
        <taxon>Bacteria</taxon>
        <taxon>Bacillati</taxon>
        <taxon>Bacillota</taxon>
        <taxon>Bacilli</taxon>
        <taxon>Bacillales</taxon>
        <taxon>Staphylococcaceae</taxon>
        <taxon>Staphylococcus</taxon>
    </lineage>
</organism>
<dbReference type="KEGG" id="shu:SHYC_04110"/>
<protein>
    <submittedName>
        <fullName evidence="3">CPBP family intramembrane metalloprotease</fullName>
    </submittedName>
</protein>
<evidence type="ECO:0000313" key="3">
    <source>
        <dbReference type="EMBL" id="RIO42862.1"/>
    </source>
</evidence>
<dbReference type="Proteomes" id="UP000285625">
    <property type="component" value="Unassembled WGS sequence"/>
</dbReference>
<dbReference type="GO" id="GO:0006508">
    <property type="term" value="P:proteolysis"/>
    <property type="evidence" value="ECO:0007669"/>
    <property type="project" value="UniProtKB-KW"/>
</dbReference>
<dbReference type="GO" id="GO:0008237">
    <property type="term" value="F:metallopeptidase activity"/>
    <property type="evidence" value="ECO:0007669"/>
    <property type="project" value="UniProtKB-KW"/>
</dbReference>
<dbReference type="InterPro" id="IPR052710">
    <property type="entry name" value="CAAX_protease"/>
</dbReference>
<dbReference type="STRING" id="1284.SHYC_04110"/>
<keyword evidence="3" id="KW-0645">Protease</keyword>
<dbReference type="PANTHER" id="PTHR36435:SF6">
    <property type="entry name" value="ABORTIVE INFECTION PROTEIN"/>
    <property type="match status" value="1"/>
</dbReference>
<feature type="transmembrane region" description="Helical" evidence="1">
    <location>
        <begin position="129"/>
        <end position="151"/>
    </location>
</feature>
<evidence type="ECO:0000313" key="4">
    <source>
        <dbReference type="Proteomes" id="UP000285625"/>
    </source>
</evidence>
<feature type="domain" description="CAAX prenyl protease 2/Lysostaphin resistance protein A-like" evidence="2">
    <location>
        <begin position="128"/>
        <end position="219"/>
    </location>
</feature>
<dbReference type="GeneID" id="41072653"/>
<keyword evidence="1" id="KW-0812">Transmembrane</keyword>
<dbReference type="RefSeq" id="WP_039644716.1">
    <property type="nucleotide sequence ID" value="NZ_CP008747.1"/>
</dbReference>
<feature type="transmembrane region" description="Helical" evidence="1">
    <location>
        <begin position="43"/>
        <end position="65"/>
    </location>
</feature>
<dbReference type="InterPro" id="IPR003675">
    <property type="entry name" value="Rce1/LyrA-like_dom"/>
</dbReference>
<keyword evidence="1" id="KW-0472">Membrane</keyword>
<dbReference type="EMBL" id="QXVO01000056">
    <property type="protein sequence ID" value="RIO42862.1"/>
    <property type="molecule type" value="Genomic_DNA"/>
</dbReference>
<dbReference type="HOGENOM" id="CLU_079560_0_0_9"/>
<keyword evidence="3" id="KW-0482">Metalloprotease</keyword>
<dbReference type="GO" id="GO:0004175">
    <property type="term" value="F:endopeptidase activity"/>
    <property type="evidence" value="ECO:0007669"/>
    <property type="project" value="UniProtKB-ARBA"/>
</dbReference>
<dbReference type="AlphaFoldDB" id="A0A0A8HNG0"/>
<dbReference type="PANTHER" id="PTHR36435">
    <property type="entry name" value="SLR1288 PROTEIN"/>
    <property type="match status" value="1"/>
</dbReference>
<keyword evidence="1" id="KW-1133">Transmembrane helix</keyword>
<feature type="transmembrane region" description="Helical" evidence="1">
    <location>
        <begin position="187"/>
        <end position="204"/>
    </location>
</feature>